<feature type="domain" description="YjiS-like" evidence="2">
    <location>
        <begin position="27"/>
        <end position="60"/>
    </location>
</feature>
<dbReference type="RefSeq" id="WP_147848533.1">
    <property type="nucleotide sequence ID" value="NZ_VDUZ01000021.1"/>
</dbReference>
<reference evidence="3 4" key="1">
    <citation type="submission" date="2019-06" db="EMBL/GenBank/DDBJ databases">
        <title>New taxonomy in bacterial strain CC-CFT640, isolated from vineyard.</title>
        <authorList>
            <person name="Lin S.-Y."/>
            <person name="Tsai C.-F."/>
            <person name="Young C.-C."/>
        </authorList>
    </citation>
    <scope>NUCLEOTIDE SEQUENCE [LARGE SCALE GENOMIC DNA]</scope>
    <source>
        <strain evidence="3 4">CC-CFT640</strain>
    </source>
</reference>
<evidence type="ECO:0000313" key="3">
    <source>
        <dbReference type="EMBL" id="TXL74008.1"/>
    </source>
</evidence>
<evidence type="ECO:0000256" key="1">
    <source>
        <dbReference type="SAM" id="MobiDB-lite"/>
    </source>
</evidence>
<evidence type="ECO:0000313" key="4">
    <source>
        <dbReference type="Proteomes" id="UP000321638"/>
    </source>
</evidence>
<name>A0A5C8PLC0_9HYPH</name>
<keyword evidence="4" id="KW-1185">Reference proteome</keyword>
<dbReference type="InterPro" id="IPR009506">
    <property type="entry name" value="YjiS-like"/>
</dbReference>
<evidence type="ECO:0000259" key="2">
    <source>
        <dbReference type="Pfam" id="PF06568"/>
    </source>
</evidence>
<dbReference type="AlphaFoldDB" id="A0A5C8PLC0"/>
<protein>
    <submittedName>
        <fullName evidence="3">DUF1127 domain-containing protein</fullName>
    </submittedName>
</protein>
<dbReference type="Pfam" id="PF06568">
    <property type="entry name" value="YjiS-like"/>
    <property type="match status" value="1"/>
</dbReference>
<organism evidence="3 4">
    <name type="scientific">Vineibacter terrae</name>
    <dbReference type="NCBI Taxonomy" id="2586908"/>
    <lineage>
        <taxon>Bacteria</taxon>
        <taxon>Pseudomonadati</taxon>
        <taxon>Pseudomonadota</taxon>
        <taxon>Alphaproteobacteria</taxon>
        <taxon>Hyphomicrobiales</taxon>
        <taxon>Vineibacter</taxon>
    </lineage>
</organism>
<dbReference type="EMBL" id="VDUZ01000021">
    <property type="protein sequence ID" value="TXL74008.1"/>
    <property type="molecule type" value="Genomic_DNA"/>
</dbReference>
<sequence>MTLVTTLPDTGKRTASRRQAPSLSLTDTLRLWRRRARERAELARFTDRELHDIGIGASDALHEINKPVWRA</sequence>
<accession>A0A5C8PLC0</accession>
<feature type="region of interest" description="Disordered" evidence="1">
    <location>
        <begin position="1"/>
        <end position="21"/>
    </location>
</feature>
<gene>
    <name evidence="3" type="ORF">FHP25_19010</name>
</gene>
<dbReference type="Proteomes" id="UP000321638">
    <property type="component" value="Unassembled WGS sequence"/>
</dbReference>
<proteinExistence type="predicted"/>
<comment type="caution">
    <text evidence="3">The sequence shown here is derived from an EMBL/GenBank/DDBJ whole genome shotgun (WGS) entry which is preliminary data.</text>
</comment>